<keyword evidence="3" id="KW-0413">Isomerase</keyword>
<evidence type="ECO:0000256" key="1">
    <source>
        <dbReference type="ARBA" id="ARBA00012404"/>
    </source>
</evidence>
<evidence type="ECO:0000259" key="2">
    <source>
        <dbReference type="PROSITE" id="PS51168"/>
    </source>
</evidence>
<evidence type="ECO:0000313" key="3">
    <source>
        <dbReference type="EMBL" id="MFD2204437.1"/>
    </source>
</evidence>
<dbReference type="RefSeq" id="WP_380248022.1">
    <property type="nucleotide sequence ID" value="NZ_JBHUII010000001.1"/>
</dbReference>
<name>A0ABW5BEC1_9PROT</name>
<dbReference type="SUPFAM" id="SSF48600">
    <property type="entry name" value="Chorismate mutase II"/>
    <property type="match status" value="1"/>
</dbReference>
<reference evidence="4" key="1">
    <citation type="journal article" date="2019" name="Int. J. Syst. Evol. Microbiol.">
        <title>The Global Catalogue of Microorganisms (GCM) 10K type strain sequencing project: providing services to taxonomists for standard genome sequencing and annotation.</title>
        <authorList>
            <consortium name="The Broad Institute Genomics Platform"/>
            <consortium name="The Broad Institute Genome Sequencing Center for Infectious Disease"/>
            <person name="Wu L."/>
            <person name="Ma J."/>
        </authorList>
    </citation>
    <scope>NUCLEOTIDE SEQUENCE [LARGE SCALE GENOMIC DNA]</scope>
    <source>
        <strain evidence="4">CGMCC 4.7192</strain>
    </source>
</reference>
<sequence length="280" mass="30995">MSDKDTLSDLRNQIDEIDIQLHDLLMKRTEVVQIIGARKGDAVKNLSAGREAQVLRRMVERHKGPLPKSALVRFWREIFASAAQLEGGITVTVHAPENDNRFYDLAREHFGMETPISSRQTVLSVLREVTDGQASVGVLPLPQEEDNPWWLSLAQGEGATKTRIIARLPFFNTANSDGSEAVIVASNVQEKTGHDRSYVVVESSEPLSRSTLIELLEKSNLKPLNIQIHTPDGSVCLQLIEVDDYVAPGDERLALLTDLSDKRITHAWAIGGYAIPLTDA</sequence>
<protein>
    <recommendedName>
        <fullName evidence="1">chorismate mutase</fullName>
        <ecNumber evidence="1">5.4.99.5</ecNumber>
    </recommendedName>
</protein>
<dbReference type="PROSITE" id="PS51168">
    <property type="entry name" value="CHORISMATE_MUT_2"/>
    <property type="match status" value="1"/>
</dbReference>
<keyword evidence="4" id="KW-1185">Reference proteome</keyword>
<organism evidence="3 4">
    <name type="scientific">Kiloniella antarctica</name>
    <dbReference type="NCBI Taxonomy" id="1550907"/>
    <lineage>
        <taxon>Bacteria</taxon>
        <taxon>Pseudomonadati</taxon>
        <taxon>Pseudomonadota</taxon>
        <taxon>Alphaproteobacteria</taxon>
        <taxon>Rhodospirillales</taxon>
        <taxon>Kiloniellaceae</taxon>
        <taxon>Kiloniella</taxon>
    </lineage>
</organism>
<dbReference type="SMART" id="SM00830">
    <property type="entry name" value="CM_2"/>
    <property type="match status" value="1"/>
</dbReference>
<comment type="caution">
    <text evidence="3">The sequence shown here is derived from an EMBL/GenBank/DDBJ whole genome shotgun (WGS) entry which is preliminary data.</text>
</comment>
<dbReference type="GO" id="GO:0004106">
    <property type="term" value="F:chorismate mutase activity"/>
    <property type="evidence" value="ECO:0007669"/>
    <property type="project" value="UniProtKB-EC"/>
</dbReference>
<gene>
    <name evidence="3" type="ORF">ACFSKO_02380</name>
</gene>
<feature type="domain" description="Chorismate mutase" evidence="2">
    <location>
        <begin position="1"/>
        <end position="90"/>
    </location>
</feature>
<dbReference type="InterPro" id="IPR002701">
    <property type="entry name" value="CM_II_prokaryot"/>
</dbReference>
<accession>A0ABW5BEC1</accession>
<dbReference type="EMBL" id="JBHUII010000001">
    <property type="protein sequence ID" value="MFD2204437.1"/>
    <property type="molecule type" value="Genomic_DNA"/>
</dbReference>
<dbReference type="Proteomes" id="UP001597294">
    <property type="component" value="Unassembled WGS sequence"/>
</dbReference>
<dbReference type="EC" id="5.4.99.5" evidence="1"/>
<dbReference type="InterPro" id="IPR036979">
    <property type="entry name" value="CM_dom_sf"/>
</dbReference>
<proteinExistence type="predicted"/>
<dbReference type="Gene3D" id="1.20.59.10">
    <property type="entry name" value="Chorismate mutase"/>
    <property type="match status" value="1"/>
</dbReference>
<dbReference type="InterPro" id="IPR036263">
    <property type="entry name" value="Chorismate_II_sf"/>
</dbReference>
<evidence type="ECO:0000313" key="4">
    <source>
        <dbReference type="Proteomes" id="UP001597294"/>
    </source>
</evidence>
<dbReference type="Pfam" id="PF01817">
    <property type="entry name" value="CM_2"/>
    <property type="match status" value="1"/>
</dbReference>